<feature type="region of interest" description="Disordered" evidence="2">
    <location>
        <begin position="897"/>
        <end position="944"/>
    </location>
</feature>
<feature type="region of interest" description="Disordered" evidence="2">
    <location>
        <begin position="49"/>
        <end position="89"/>
    </location>
</feature>
<evidence type="ECO:0000256" key="1">
    <source>
        <dbReference type="PROSITE-ProRule" id="PRU00723"/>
    </source>
</evidence>
<dbReference type="GeneID" id="24439524"/>
<feature type="compositionally biased region" description="Polar residues" evidence="2">
    <location>
        <begin position="64"/>
        <end position="89"/>
    </location>
</feature>
<keyword evidence="5" id="KW-1185">Reference proteome</keyword>
<dbReference type="EMBL" id="GG662864">
    <property type="protein sequence ID" value="EWS76725.1"/>
    <property type="molecule type" value="Genomic_DNA"/>
</dbReference>
<dbReference type="RefSeq" id="XP_012650718.1">
    <property type="nucleotide sequence ID" value="XM_012795264.1"/>
</dbReference>
<feature type="compositionally biased region" description="Polar residues" evidence="2">
    <location>
        <begin position="523"/>
        <end position="547"/>
    </location>
</feature>
<evidence type="ECO:0000313" key="5">
    <source>
        <dbReference type="Proteomes" id="UP000009168"/>
    </source>
</evidence>
<keyword evidence="1" id="KW-0862">Zinc</keyword>
<feature type="non-terminal residue" evidence="4">
    <location>
        <position position="1"/>
    </location>
</feature>
<protein>
    <submittedName>
        <fullName evidence="4">Guanylyl cyclase, ATPase</fullName>
    </submittedName>
</protein>
<evidence type="ECO:0000259" key="3">
    <source>
        <dbReference type="PROSITE" id="PS50103"/>
    </source>
</evidence>
<feature type="compositionally biased region" description="Polar residues" evidence="2">
    <location>
        <begin position="734"/>
        <end position="752"/>
    </location>
</feature>
<name>W7XBG3_TETTS</name>
<keyword evidence="1" id="KW-0479">Metal-binding</keyword>
<feature type="region of interest" description="Disordered" evidence="2">
    <location>
        <begin position="702"/>
        <end position="752"/>
    </location>
</feature>
<dbReference type="GO" id="GO:0008270">
    <property type="term" value="F:zinc ion binding"/>
    <property type="evidence" value="ECO:0007669"/>
    <property type="project" value="UniProtKB-KW"/>
</dbReference>
<feature type="compositionally biased region" description="Polar residues" evidence="2">
    <location>
        <begin position="624"/>
        <end position="641"/>
    </location>
</feature>
<dbReference type="InParanoid" id="W7XBG3"/>
<feature type="compositionally biased region" description="Basic and acidic residues" evidence="2">
    <location>
        <begin position="913"/>
        <end position="938"/>
    </location>
</feature>
<evidence type="ECO:0000313" key="4">
    <source>
        <dbReference type="EMBL" id="EWS76725.1"/>
    </source>
</evidence>
<keyword evidence="1" id="KW-0863">Zinc-finger</keyword>
<feature type="compositionally biased region" description="Basic and acidic residues" evidence="2">
    <location>
        <begin position="596"/>
        <end position="623"/>
    </location>
</feature>
<organism evidence="4 5">
    <name type="scientific">Tetrahymena thermophila (strain SB210)</name>
    <dbReference type="NCBI Taxonomy" id="312017"/>
    <lineage>
        <taxon>Eukaryota</taxon>
        <taxon>Sar</taxon>
        <taxon>Alveolata</taxon>
        <taxon>Ciliophora</taxon>
        <taxon>Intramacronucleata</taxon>
        <taxon>Oligohymenophorea</taxon>
        <taxon>Hymenostomatida</taxon>
        <taxon>Tetrahymenina</taxon>
        <taxon>Tetrahymenidae</taxon>
        <taxon>Tetrahymena</taxon>
    </lineage>
</organism>
<feature type="compositionally biased region" description="Basic and acidic residues" evidence="2">
    <location>
        <begin position="549"/>
        <end position="562"/>
    </location>
</feature>
<dbReference type="PROSITE" id="PS50103">
    <property type="entry name" value="ZF_C3H1"/>
    <property type="match status" value="1"/>
</dbReference>
<evidence type="ECO:0000256" key="2">
    <source>
        <dbReference type="SAM" id="MobiDB-lite"/>
    </source>
</evidence>
<feature type="region of interest" description="Disordered" evidence="2">
    <location>
        <begin position="523"/>
        <end position="673"/>
    </location>
</feature>
<reference evidence="5" key="1">
    <citation type="journal article" date="2006" name="PLoS Biol.">
        <title>Macronuclear genome sequence of the ciliate Tetrahymena thermophila, a model eukaryote.</title>
        <authorList>
            <person name="Eisen J.A."/>
            <person name="Coyne R.S."/>
            <person name="Wu M."/>
            <person name="Wu D."/>
            <person name="Thiagarajan M."/>
            <person name="Wortman J.R."/>
            <person name="Badger J.H."/>
            <person name="Ren Q."/>
            <person name="Amedeo P."/>
            <person name="Jones K.M."/>
            <person name="Tallon L.J."/>
            <person name="Delcher A.L."/>
            <person name="Salzberg S.L."/>
            <person name="Silva J.C."/>
            <person name="Haas B.J."/>
            <person name="Majoros W.H."/>
            <person name="Farzad M."/>
            <person name="Carlton J.M."/>
            <person name="Smith R.K. Jr."/>
            <person name="Garg J."/>
            <person name="Pearlman R.E."/>
            <person name="Karrer K.M."/>
            <person name="Sun L."/>
            <person name="Manning G."/>
            <person name="Elde N.C."/>
            <person name="Turkewitz A.P."/>
            <person name="Asai D.J."/>
            <person name="Wilkes D.E."/>
            <person name="Wang Y."/>
            <person name="Cai H."/>
            <person name="Collins K."/>
            <person name="Stewart B.A."/>
            <person name="Lee S.R."/>
            <person name="Wilamowska K."/>
            <person name="Weinberg Z."/>
            <person name="Ruzzo W.L."/>
            <person name="Wloga D."/>
            <person name="Gaertig J."/>
            <person name="Frankel J."/>
            <person name="Tsao C.-C."/>
            <person name="Gorovsky M.A."/>
            <person name="Keeling P.J."/>
            <person name="Waller R.F."/>
            <person name="Patron N.J."/>
            <person name="Cherry J.M."/>
            <person name="Stover N.A."/>
            <person name="Krieger C.J."/>
            <person name="del Toro C."/>
            <person name="Ryder H.F."/>
            <person name="Williamson S.C."/>
            <person name="Barbeau R.A."/>
            <person name="Hamilton E.P."/>
            <person name="Orias E."/>
        </authorList>
    </citation>
    <scope>NUCLEOTIDE SEQUENCE [LARGE SCALE GENOMIC DNA]</scope>
    <source>
        <strain evidence="5">SB210</strain>
    </source>
</reference>
<dbReference type="Proteomes" id="UP000009168">
    <property type="component" value="Unassembled WGS sequence"/>
</dbReference>
<sequence length="1393" mass="162868">KIKIMEKQQKFNTICRNITEQNFCQFGNSCRYLHPGDVTTKVFIEKVDKKSKSKSKNSAKDVSENNQKQNFFKSTSSQLPKDNSTKQTKCVQDYSTQASMVTKTPESAKNTPAITYKLNSMNDGESLKDALKNEKGWRNKIKSQAKKITFEEIPEYAQTVLNPISSSIVTQEKQNCSILMSEQAQKYDHQINLRGQDIYLEKSENNSKNQIQQGSEAKLRQVNYKKQLERQLEGQFISIENVNQDLTLITKDKQVILYDQLIPLIEEDIELTEKFQIHSVIKLTHLDDIIKLFYDPQSSQLYILQLNQLQKKMKFYIIEEVYQYLTHYSKDFNLFFIIVVNIDKENIGFFPLPEKRECQYLEPIIVKNYNETIINFQKTEQTLNINLYKGVIIEEFQLISQEIFQEMRAQNGQSKEFNENLQDMIIVEQIIPQAKQSKKKMILSDSESENENDLEMSRYFQNKSSQNLLKYLSQSSTIQQDSEQNNKNSILNQSSILFDSGSKVEKKSLESVNKINSLQSTEASDIFSSPQTVSPKNENTLESQPKIANNKDKQQLDQKEQLQKNSKPSTSDRNNSNSKNKNKSNRSKTQPHSKKSSTDNKQQKQDEIKQQKVEQTKQNKESQNKNLKCQKNPKKQSQSLNRSKEVSNSVEKKKTHEKLNQVNNKINESSQKVNEIIGQQQKSKVLMNIEEDDLFPDENNLQLEQSPELKNNKQIQKNSKKNEENKNQSEQKIPQMSSQKKTQKSNKLSRTLSKINDNQNLVIDDSSKEIIQISISSSQSLSLVENANVSEQFKRKKQVENKKQTQNVDEEFDIENNLFCDTQQNKNSQLKELKKDKDFIKTSKTNKIVSKIKQKIDNCIAQSEFQMQENKKNNQQTCIQSDFEKLKNQEKHSQIINPEIRKQKGQDQNSQTKEVKQNQKNQEDLNQQKEQQKEQVEKDDQELSDQKQYEFEIESKQSQFSLQQKCNKPKSEQNFNKNQSNVILNQSEQVSSKLENTQCSIKNEQQSYNNFTTAQNSSEKSNNLKDNIITIRSDIILNKKKLQLVKYLKKEDIVENFKKMQIKTNQNILSESNCDQSQEEKSNVTTNQANIEKKKNPIIIHKSNYEGQKNSDNKQIILDQKIINQQPIKLKKDEPAFVVVAAASSEVKQNIKKKKIINMNKIKREELNNDYYDDLNSSNTCKYVKKSFEEPKNVDVNLPYQILSEEDFNYNNQRIKQYPPTRVTSMVGDIEEIIITDDEAYLEDDIEETILNEEPKKMYNNKQYDQQDKKNISFNQIPQFINQPQAFLQPSQQFNYQHQQLQSIQFFQPLQTNIAQNFTQNQIQYLSHLQQNPMLPLSFYPQCRGQNAYDFGFYNQHSFYQPPLQYNQQTQITDLELAQIELQKYQYIQQLIN</sequence>
<feature type="compositionally biased region" description="Basic residues" evidence="2">
    <location>
        <begin position="580"/>
        <end position="595"/>
    </location>
</feature>
<gene>
    <name evidence="4" type="ORF">TTHERM_000549648</name>
</gene>
<feature type="compositionally biased region" description="Basic and acidic residues" evidence="2">
    <location>
        <begin position="720"/>
        <end position="729"/>
    </location>
</feature>
<dbReference type="KEGG" id="tet:TTHERM_000549648"/>
<feature type="domain" description="C3H1-type" evidence="3">
    <location>
        <begin position="9"/>
        <end position="37"/>
    </location>
</feature>
<feature type="compositionally biased region" description="Polar residues" evidence="2">
    <location>
        <begin position="660"/>
        <end position="673"/>
    </location>
</feature>
<feature type="zinc finger region" description="C3H1-type" evidence="1">
    <location>
        <begin position="9"/>
        <end position="37"/>
    </location>
</feature>
<accession>W7XBG3</accession>
<dbReference type="InterPro" id="IPR000571">
    <property type="entry name" value="Znf_CCCH"/>
</dbReference>
<feature type="compositionally biased region" description="Basic and acidic residues" evidence="2">
    <location>
        <begin position="642"/>
        <end position="659"/>
    </location>
</feature>
<proteinExistence type="predicted"/>
<dbReference type="eggNOG" id="KOG0206">
    <property type="taxonomic scope" value="Eukaryota"/>
</dbReference>